<keyword evidence="2" id="KW-1185">Reference proteome</keyword>
<protein>
    <submittedName>
        <fullName evidence="1">Uncharacterized protein</fullName>
    </submittedName>
</protein>
<reference evidence="1 2" key="1">
    <citation type="journal article" date="2019" name="Nat. Ecol. Evol.">
        <title>Megaphylogeny resolves global patterns of mushroom evolution.</title>
        <authorList>
            <person name="Varga T."/>
            <person name="Krizsan K."/>
            <person name="Foldi C."/>
            <person name="Dima B."/>
            <person name="Sanchez-Garcia M."/>
            <person name="Sanchez-Ramirez S."/>
            <person name="Szollosi G.J."/>
            <person name="Szarkandi J.G."/>
            <person name="Papp V."/>
            <person name="Albert L."/>
            <person name="Andreopoulos W."/>
            <person name="Angelini C."/>
            <person name="Antonin V."/>
            <person name="Barry K.W."/>
            <person name="Bougher N.L."/>
            <person name="Buchanan P."/>
            <person name="Buyck B."/>
            <person name="Bense V."/>
            <person name="Catcheside P."/>
            <person name="Chovatia M."/>
            <person name="Cooper J."/>
            <person name="Damon W."/>
            <person name="Desjardin D."/>
            <person name="Finy P."/>
            <person name="Geml J."/>
            <person name="Haridas S."/>
            <person name="Hughes K."/>
            <person name="Justo A."/>
            <person name="Karasinski D."/>
            <person name="Kautmanova I."/>
            <person name="Kiss B."/>
            <person name="Kocsube S."/>
            <person name="Kotiranta H."/>
            <person name="LaButti K.M."/>
            <person name="Lechner B.E."/>
            <person name="Liimatainen K."/>
            <person name="Lipzen A."/>
            <person name="Lukacs Z."/>
            <person name="Mihaltcheva S."/>
            <person name="Morgado L.N."/>
            <person name="Niskanen T."/>
            <person name="Noordeloos M.E."/>
            <person name="Ohm R.A."/>
            <person name="Ortiz-Santana B."/>
            <person name="Ovrebo C."/>
            <person name="Racz N."/>
            <person name="Riley R."/>
            <person name="Savchenko A."/>
            <person name="Shiryaev A."/>
            <person name="Soop K."/>
            <person name="Spirin V."/>
            <person name="Szebenyi C."/>
            <person name="Tomsovsky M."/>
            <person name="Tulloss R.E."/>
            <person name="Uehling J."/>
            <person name="Grigoriev I.V."/>
            <person name="Vagvolgyi C."/>
            <person name="Papp T."/>
            <person name="Martin F.M."/>
            <person name="Miettinen O."/>
            <person name="Hibbett D.S."/>
            <person name="Nagy L.G."/>
        </authorList>
    </citation>
    <scope>NUCLEOTIDE SEQUENCE [LARGE SCALE GENOMIC DNA]</scope>
    <source>
        <strain evidence="1 2">NL-1719</strain>
    </source>
</reference>
<evidence type="ECO:0000313" key="1">
    <source>
        <dbReference type="EMBL" id="TFK68750.1"/>
    </source>
</evidence>
<gene>
    <name evidence="1" type="ORF">BDN72DRAFT_654374</name>
</gene>
<dbReference type="Proteomes" id="UP000308600">
    <property type="component" value="Unassembled WGS sequence"/>
</dbReference>
<sequence length="262" mass="30063">MQQHPDLAHLAQHAIILPHLKVLVSSLNSREYAPALLAGRGNFLATHPTIEELSWYHDSPVTFPKDGVFLPNLRRLRAHRDFVIRLVNRRGAPDELTIDCVDTRTLCLLVGLGRGIRKLVIDEIQGGTLPYLAEFNEFPNLRVLSVSRTRGGENVHFWNLNKMAEFLRSFPLIEAFQIESKGIWDIFDVPKKPSIHSLVDRCPNLRILNIQRPLYTESKSIEIKDKIGGYEVSSTGRRSVLSNSYQHAFHVYYQVVMVIFRW</sequence>
<name>A0ACD3ATA9_9AGAR</name>
<organism evidence="1 2">
    <name type="scientific">Pluteus cervinus</name>
    <dbReference type="NCBI Taxonomy" id="181527"/>
    <lineage>
        <taxon>Eukaryota</taxon>
        <taxon>Fungi</taxon>
        <taxon>Dikarya</taxon>
        <taxon>Basidiomycota</taxon>
        <taxon>Agaricomycotina</taxon>
        <taxon>Agaricomycetes</taxon>
        <taxon>Agaricomycetidae</taxon>
        <taxon>Agaricales</taxon>
        <taxon>Pluteineae</taxon>
        <taxon>Pluteaceae</taxon>
        <taxon>Pluteus</taxon>
    </lineage>
</organism>
<dbReference type="EMBL" id="ML208345">
    <property type="protein sequence ID" value="TFK68750.1"/>
    <property type="molecule type" value="Genomic_DNA"/>
</dbReference>
<proteinExistence type="predicted"/>
<accession>A0ACD3ATA9</accession>
<evidence type="ECO:0000313" key="2">
    <source>
        <dbReference type="Proteomes" id="UP000308600"/>
    </source>
</evidence>